<keyword evidence="1" id="KW-1133">Transmembrane helix</keyword>
<dbReference type="Proteomes" id="UP000738359">
    <property type="component" value="Unassembled WGS sequence"/>
</dbReference>
<dbReference type="AlphaFoldDB" id="A0A9P6J9Z9"/>
<reference evidence="3" key="1">
    <citation type="journal article" date="2020" name="Fungal Divers.">
        <title>Resolving the Mortierellaceae phylogeny through synthesis of multi-gene phylogenetics and phylogenomics.</title>
        <authorList>
            <person name="Vandepol N."/>
            <person name="Liber J."/>
            <person name="Desiro A."/>
            <person name="Na H."/>
            <person name="Kennedy M."/>
            <person name="Barry K."/>
            <person name="Grigoriev I.V."/>
            <person name="Miller A.N."/>
            <person name="O'Donnell K."/>
            <person name="Stajich J.E."/>
            <person name="Bonito G."/>
        </authorList>
    </citation>
    <scope>NUCLEOTIDE SEQUENCE</scope>
    <source>
        <strain evidence="3">CK1249</strain>
    </source>
</reference>
<dbReference type="OrthoDB" id="2404349at2759"/>
<evidence type="ECO:0000256" key="1">
    <source>
        <dbReference type="SAM" id="Phobius"/>
    </source>
</evidence>
<proteinExistence type="predicted"/>
<keyword evidence="2" id="KW-0732">Signal</keyword>
<keyword evidence="4" id="KW-1185">Reference proteome</keyword>
<evidence type="ECO:0000256" key="2">
    <source>
        <dbReference type="SAM" id="SignalP"/>
    </source>
</evidence>
<feature type="signal peptide" evidence="2">
    <location>
        <begin position="1"/>
        <end position="25"/>
    </location>
</feature>
<organism evidence="3 4">
    <name type="scientific">Mortierella alpina</name>
    <name type="common">Oleaginous fungus</name>
    <name type="synonym">Mortierella renispora</name>
    <dbReference type="NCBI Taxonomy" id="64518"/>
    <lineage>
        <taxon>Eukaryota</taxon>
        <taxon>Fungi</taxon>
        <taxon>Fungi incertae sedis</taxon>
        <taxon>Mucoromycota</taxon>
        <taxon>Mortierellomycotina</taxon>
        <taxon>Mortierellomycetes</taxon>
        <taxon>Mortierellales</taxon>
        <taxon>Mortierellaceae</taxon>
        <taxon>Mortierella</taxon>
    </lineage>
</organism>
<gene>
    <name evidence="3" type="ORF">BGZ70_004558</name>
</gene>
<name>A0A9P6J9Z9_MORAP</name>
<keyword evidence="1" id="KW-0472">Membrane</keyword>
<evidence type="ECO:0000313" key="4">
    <source>
        <dbReference type="Proteomes" id="UP000738359"/>
    </source>
</evidence>
<feature type="transmembrane region" description="Helical" evidence="1">
    <location>
        <begin position="276"/>
        <end position="297"/>
    </location>
</feature>
<evidence type="ECO:0000313" key="3">
    <source>
        <dbReference type="EMBL" id="KAF9965571.1"/>
    </source>
</evidence>
<dbReference type="EMBL" id="JAAAHY010000241">
    <property type="protein sequence ID" value="KAF9965571.1"/>
    <property type="molecule type" value="Genomic_DNA"/>
</dbReference>
<sequence>MRLSRTRMAAMLAVASVLMQSEVHAQAPPSSTTGSAATTSLSAAATPSAATTTAPADIASTTAATPTSTAPAVKTPGPAINPFEPGTINCLDMAGCGTNEECYVLRDGLVCLDKALNWGYVLSKNISGVPSVPSWSGPRMQLNTSCSVLPMPDGTDAPGVTLLVYDLIKDTLPKDLLTSRYDQEMYTWYTAFSNCEPHLACVENRCVARPTIGQGCTSSWQCNPLALGLNENHVPIPSANTSAIRCEYENGYKSQTMTCQLLHRETSASSSGGFSAWHAIVPVVVVLVLIYFGSVIYQRRSRKRKLRKWSRVGEDERNDYHMERYDEIR</sequence>
<protein>
    <submittedName>
        <fullName evidence="3">Uncharacterized protein</fullName>
    </submittedName>
</protein>
<keyword evidence="1" id="KW-0812">Transmembrane</keyword>
<feature type="chain" id="PRO_5040148777" evidence="2">
    <location>
        <begin position="26"/>
        <end position="329"/>
    </location>
</feature>
<comment type="caution">
    <text evidence="3">The sequence shown here is derived from an EMBL/GenBank/DDBJ whole genome shotgun (WGS) entry which is preliminary data.</text>
</comment>
<accession>A0A9P6J9Z9</accession>